<dbReference type="Proteomes" id="UP000031666">
    <property type="component" value="Unassembled WGS sequence"/>
</dbReference>
<comment type="function">
    <text evidence="6">Involved in the biosynthesis of lipid A, a phosphorylated glycolipid that anchors the lipopolysaccharide to the outer membrane of the cell.</text>
</comment>
<evidence type="ECO:0000256" key="5">
    <source>
        <dbReference type="ARBA" id="ARBA00023315"/>
    </source>
</evidence>
<gene>
    <name evidence="6" type="primary">lpxA</name>
    <name evidence="8" type="ORF">JCM19231_3863</name>
    <name evidence="9" type="ORF">JCM19232_6292</name>
    <name evidence="10" type="ORF">JCM19241_2506</name>
</gene>
<dbReference type="EMBL" id="BBRZ01000051">
    <property type="protein sequence ID" value="GAM57355.1"/>
    <property type="molecule type" value="Genomic_DNA"/>
</dbReference>
<comment type="catalytic activity">
    <reaction evidence="6">
        <text>a (3R)-hydroxyacyl-[ACP] + UDP-N-acetyl-alpha-D-glucosamine = a UDP-3-O-[(3R)-3-hydroxyacyl]-N-acetyl-alpha-D-glucosamine + holo-[ACP]</text>
        <dbReference type="Rhea" id="RHEA:67812"/>
        <dbReference type="Rhea" id="RHEA-COMP:9685"/>
        <dbReference type="Rhea" id="RHEA-COMP:9945"/>
        <dbReference type="ChEBI" id="CHEBI:57705"/>
        <dbReference type="ChEBI" id="CHEBI:64479"/>
        <dbReference type="ChEBI" id="CHEBI:78827"/>
        <dbReference type="ChEBI" id="CHEBI:173225"/>
        <dbReference type="EC" id="2.3.1.129"/>
    </reaction>
</comment>
<dbReference type="NCBIfam" id="NF003657">
    <property type="entry name" value="PRK05289.1"/>
    <property type="match status" value="1"/>
</dbReference>
<dbReference type="EMBL" id="BBSC01000001">
    <property type="protein sequence ID" value="GAM73051.1"/>
    <property type="molecule type" value="Genomic_DNA"/>
</dbReference>
<dbReference type="InterPro" id="IPR037157">
    <property type="entry name" value="Acetyltransf_C_sf"/>
</dbReference>
<comment type="pathway">
    <text evidence="6">Glycolipid biosynthesis; lipid IV(A) biosynthesis; lipid IV(A) from (3R)-3-hydroxytetradecanoyl-[acyl-carrier-protein] and UDP-N-acetyl-alpha-D-glucosamine: step 1/6.</text>
</comment>
<dbReference type="InterPro" id="IPR011004">
    <property type="entry name" value="Trimer_LpxA-like_sf"/>
</dbReference>
<comment type="subunit">
    <text evidence="6">Homotrimer.</text>
</comment>
<dbReference type="PANTHER" id="PTHR43480:SF1">
    <property type="entry name" value="ACYL-[ACYL-CARRIER-PROTEIN]--UDP-N-ACETYLGLUCOSAMINE O-ACYLTRANSFERASE, MITOCHONDRIAL-RELATED"/>
    <property type="match status" value="1"/>
</dbReference>
<dbReference type="Proteomes" id="UP000031670">
    <property type="component" value="Unassembled WGS sequence"/>
</dbReference>
<keyword evidence="1 6" id="KW-0444">Lipid biosynthesis</keyword>
<proteinExistence type="inferred from homology"/>
<dbReference type="InterPro" id="IPR001451">
    <property type="entry name" value="Hexapep"/>
</dbReference>
<evidence type="ECO:0000313" key="9">
    <source>
        <dbReference type="EMBL" id="GAM61987.1"/>
    </source>
</evidence>
<accession>A0A0B8Q3F8</accession>
<dbReference type="EMBL" id="BBSA01000004">
    <property type="protein sequence ID" value="GAM61987.1"/>
    <property type="molecule type" value="Genomic_DNA"/>
</dbReference>
<keyword evidence="3 6" id="KW-0808">Transferase</keyword>
<evidence type="ECO:0000313" key="13">
    <source>
        <dbReference type="Proteomes" id="UP000031671"/>
    </source>
</evidence>
<dbReference type="GO" id="GO:0016020">
    <property type="term" value="C:membrane"/>
    <property type="evidence" value="ECO:0007669"/>
    <property type="project" value="GOC"/>
</dbReference>
<keyword evidence="6" id="KW-0677">Repeat</keyword>
<evidence type="ECO:0000256" key="1">
    <source>
        <dbReference type="ARBA" id="ARBA00022516"/>
    </source>
</evidence>
<dbReference type="AlphaFoldDB" id="A0A0B8PBP9"/>
<dbReference type="UniPathway" id="UPA00359">
    <property type="reaction ID" value="UER00477"/>
</dbReference>
<keyword evidence="5 6" id="KW-0012">Acyltransferase</keyword>
<accession>A0A0B8PBP9</accession>
<sequence length="263" mass="28513">MIDPSANIHPTAVIEGDVKIGANTTVGPFTYISGNIEIGENNEIMSHVVIKGHTKIGDGNRVFSFAILGEENQDKKYQGEDTKLIVGDRNVIRESVQMHRGTIQDNGITQVGSDNLFCVNAHIAHDCTIGDNVILGNNATLAGHVTVQDYVILTALVPVHQFCTLGAHAFIGGGSTVAQDVPPFVMAQGNHCSPIGINSEGMKRRGFEKQDILAVRRAFKTLYRSGLSLDEAKEEIAKSAEEFPAVKSFLDYLNNDVKRGIIR</sequence>
<dbReference type="Gene3D" id="1.20.1180.10">
    <property type="entry name" value="Udp N-acetylglucosamine O-acyltransferase, C-terminal domain"/>
    <property type="match status" value="1"/>
</dbReference>
<dbReference type="EC" id="2.3.1.129" evidence="6"/>
<dbReference type="PANTHER" id="PTHR43480">
    <property type="entry name" value="ACYL-[ACYL-CARRIER-PROTEIN]--UDP-N-ACETYLGLUCOSAMINE O-ACYLTRANSFERASE"/>
    <property type="match status" value="1"/>
</dbReference>
<keyword evidence="6" id="KW-0963">Cytoplasm</keyword>
<reference evidence="10 11" key="3">
    <citation type="submission" date="2015-01" db="EMBL/GenBank/DDBJ databases">
        <title>Vibrio sp. C94 JCM 19241 whole genome shotgun sequence.</title>
        <authorList>
            <person name="Sawabe T."/>
            <person name="Meirelles P."/>
            <person name="Feng G."/>
            <person name="Sayaka M."/>
            <person name="Hattori M."/>
            <person name="Ohkuma M."/>
        </authorList>
    </citation>
    <scope>NUCLEOTIDE SEQUENCE [LARGE SCALE GENOMIC DNA]</scope>
    <source>
        <strain evidence="11">JCM 19241</strain>
        <strain evidence="10">JCM19241</strain>
    </source>
</reference>
<evidence type="ECO:0000256" key="6">
    <source>
        <dbReference type="HAMAP-Rule" id="MF_00387"/>
    </source>
</evidence>
<organism evidence="9 12">
    <name type="scientific">Vibrio ishigakensis</name>
    <dbReference type="NCBI Taxonomy" id="1481914"/>
    <lineage>
        <taxon>Bacteria</taxon>
        <taxon>Pseudomonadati</taxon>
        <taxon>Pseudomonadota</taxon>
        <taxon>Gammaproteobacteria</taxon>
        <taxon>Vibrionales</taxon>
        <taxon>Vibrionaceae</taxon>
        <taxon>Vibrio</taxon>
    </lineage>
</organism>
<dbReference type="Pfam" id="PF00132">
    <property type="entry name" value="Hexapep"/>
    <property type="match status" value="2"/>
</dbReference>
<reference evidence="11 12" key="4">
    <citation type="submission" date="2015-01" db="EMBL/GenBank/DDBJ databases">
        <authorList>
            <consortium name="NBRP consortium"/>
            <person name="Sawabe T."/>
            <person name="Meirelles P."/>
            <person name="Feng G."/>
            <person name="Sayaka M."/>
            <person name="Hattori M."/>
            <person name="Ohkuma M."/>
        </authorList>
    </citation>
    <scope>NUCLEOTIDE SEQUENCE [LARGE SCALE GENOMIC DNA]</scope>
    <source>
        <strain evidence="13">JCM 19231</strain>
        <strain evidence="11">JCM 19241</strain>
        <strain evidence="8">JCM19231</strain>
        <strain evidence="9 12">JCM19232</strain>
        <strain evidence="10">JCM19241</strain>
    </source>
</reference>
<dbReference type="HAMAP" id="MF_00387">
    <property type="entry name" value="LpxA"/>
    <property type="match status" value="1"/>
</dbReference>
<dbReference type="InterPro" id="IPR010137">
    <property type="entry name" value="Lipid_A_LpxA"/>
</dbReference>
<dbReference type="CDD" id="cd03351">
    <property type="entry name" value="LbH_UDP-GlcNAc_AT"/>
    <property type="match status" value="1"/>
</dbReference>
<reference evidence="8 13" key="1">
    <citation type="submission" date="2015-01" db="EMBL/GenBank/DDBJ databases">
        <title>Vibrio sp. C1 JCM 19231 whole genome shotgun sequence.</title>
        <authorList>
            <person name="Sawabe T."/>
            <person name="Meirelles P."/>
            <person name="Feng G."/>
            <person name="Sayaka M."/>
            <person name="Hattori M."/>
            <person name="Ohkuma M."/>
        </authorList>
    </citation>
    <scope>NUCLEOTIDE SEQUENCE [LARGE SCALE GENOMIC DNA]</scope>
    <source>
        <strain evidence="13">JCM 19231</strain>
        <strain evidence="8">JCM19231</strain>
    </source>
</reference>
<feature type="domain" description="UDP N-acetylglucosamine O-acyltransferase C-terminal" evidence="7">
    <location>
        <begin position="180"/>
        <end position="262"/>
    </location>
</feature>
<comment type="subcellular location">
    <subcellularLocation>
        <location evidence="6">Cytoplasm</location>
    </subcellularLocation>
</comment>
<dbReference type="RefSeq" id="WP_261833784.1">
    <property type="nucleotide sequence ID" value="NZ_AP024881.1"/>
</dbReference>
<evidence type="ECO:0000259" key="7">
    <source>
        <dbReference type="Pfam" id="PF13720"/>
    </source>
</evidence>
<dbReference type="PIRSF" id="PIRSF000456">
    <property type="entry name" value="UDP-GlcNAc_acltr"/>
    <property type="match status" value="1"/>
</dbReference>
<keyword evidence="2 6" id="KW-0441">Lipid A biosynthesis</keyword>
<evidence type="ECO:0000313" key="11">
    <source>
        <dbReference type="Proteomes" id="UP000031666"/>
    </source>
</evidence>
<dbReference type="Pfam" id="PF13720">
    <property type="entry name" value="Acetyltransf_11"/>
    <property type="match status" value="1"/>
</dbReference>
<reference evidence="9 12" key="2">
    <citation type="submission" date="2015-01" db="EMBL/GenBank/DDBJ databases">
        <title>Vibrio sp. C5 JCM 19232 whole genome shotgun sequence.</title>
        <authorList>
            <person name="Sawabe T."/>
            <person name="Meirelles P."/>
            <person name="Feng G."/>
            <person name="Sayaka M."/>
            <person name="Hattori M."/>
            <person name="Ohkuma M."/>
        </authorList>
    </citation>
    <scope>NUCLEOTIDE SEQUENCE [LARGE SCALE GENOMIC DNA]</scope>
    <source>
        <strain evidence="9 12">JCM19232</strain>
    </source>
</reference>
<dbReference type="GO" id="GO:0009245">
    <property type="term" value="P:lipid A biosynthetic process"/>
    <property type="evidence" value="ECO:0007669"/>
    <property type="project" value="UniProtKB-UniRule"/>
</dbReference>
<dbReference type="STRING" id="1481914.JCM19241_2506"/>
<dbReference type="NCBIfam" id="TIGR01852">
    <property type="entry name" value="lipid_A_lpxA"/>
    <property type="match status" value="1"/>
</dbReference>
<dbReference type="Proteomes" id="UP000031671">
    <property type="component" value="Unassembled WGS sequence"/>
</dbReference>
<accession>A0A0B8NS48</accession>
<evidence type="ECO:0000313" key="10">
    <source>
        <dbReference type="EMBL" id="GAM73051.1"/>
    </source>
</evidence>
<evidence type="ECO:0000256" key="3">
    <source>
        <dbReference type="ARBA" id="ARBA00022679"/>
    </source>
</evidence>
<protein>
    <recommendedName>
        <fullName evidence="6">Acyl-[acyl-carrier-protein]--UDP-N-acetylglucosamine O-acyltransferase</fullName>
        <shortName evidence="6">UDP-N-acetylglucosamine acyltransferase</shortName>
        <ecNumber evidence="6">2.3.1.129</ecNumber>
    </recommendedName>
</protein>
<dbReference type="SUPFAM" id="SSF51161">
    <property type="entry name" value="Trimeric LpxA-like enzymes"/>
    <property type="match status" value="1"/>
</dbReference>
<evidence type="ECO:0000256" key="4">
    <source>
        <dbReference type="ARBA" id="ARBA00023098"/>
    </source>
</evidence>
<comment type="caution">
    <text evidence="9">The sequence shown here is derived from an EMBL/GenBank/DDBJ whole genome shotgun (WGS) entry which is preliminary data.</text>
</comment>
<keyword evidence="4 6" id="KW-0443">Lipid metabolism</keyword>
<evidence type="ECO:0000313" key="8">
    <source>
        <dbReference type="EMBL" id="GAM57355.1"/>
    </source>
</evidence>
<evidence type="ECO:0000256" key="2">
    <source>
        <dbReference type="ARBA" id="ARBA00022556"/>
    </source>
</evidence>
<dbReference type="GO" id="GO:0008780">
    <property type="term" value="F:acyl-[acyl-carrier-protein]-UDP-N-acetylglucosamine O-acyltransferase activity"/>
    <property type="evidence" value="ECO:0007669"/>
    <property type="project" value="UniProtKB-UniRule"/>
</dbReference>
<dbReference type="GO" id="GO:0005737">
    <property type="term" value="C:cytoplasm"/>
    <property type="evidence" value="ECO:0007669"/>
    <property type="project" value="UniProtKB-SubCell"/>
</dbReference>
<dbReference type="InterPro" id="IPR029098">
    <property type="entry name" value="Acetyltransf_C"/>
</dbReference>
<name>A0A0B8PBP9_9VIBR</name>
<keyword evidence="13" id="KW-1185">Reference proteome</keyword>
<evidence type="ECO:0000313" key="12">
    <source>
        <dbReference type="Proteomes" id="UP000031670"/>
    </source>
</evidence>
<comment type="similarity">
    <text evidence="6">Belongs to the transferase hexapeptide repeat family. LpxA subfamily.</text>
</comment>
<dbReference type="Gene3D" id="2.160.10.10">
    <property type="entry name" value="Hexapeptide repeat proteins"/>
    <property type="match status" value="1"/>
</dbReference>